<reference evidence="2 3" key="1">
    <citation type="submission" date="2019-03" db="EMBL/GenBank/DDBJ databases">
        <title>Genomic Encyclopedia of Type Strains, Phase IV (KMG-IV): sequencing the most valuable type-strain genomes for metagenomic binning, comparative biology and taxonomic classification.</title>
        <authorList>
            <person name="Goeker M."/>
        </authorList>
    </citation>
    <scope>NUCLEOTIDE SEQUENCE [LARGE SCALE GENOMIC DNA]</scope>
    <source>
        <strain evidence="2 3">DSM 103923</strain>
    </source>
</reference>
<dbReference type="AlphaFoldDB" id="A0A4R3JV71"/>
<name>A0A4R3JV71_9PROT</name>
<organism evidence="2 3">
    <name type="scientific">Sulfuritortus calidifontis</name>
    <dbReference type="NCBI Taxonomy" id="1914471"/>
    <lineage>
        <taxon>Bacteria</taxon>
        <taxon>Pseudomonadati</taxon>
        <taxon>Pseudomonadota</taxon>
        <taxon>Betaproteobacteria</taxon>
        <taxon>Nitrosomonadales</taxon>
        <taxon>Thiobacillaceae</taxon>
        <taxon>Sulfuritortus</taxon>
    </lineage>
</organism>
<keyword evidence="3" id="KW-1185">Reference proteome</keyword>
<feature type="compositionally biased region" description="Basic and acidic residues" evidence="1">
    <location>
        <begin position="111"/>
        <end position="131"/>
    </location>
</feature>
<dbReference type="OrthoDB" id="8588195at2"/>
<evidence type="ECO:0000313" key="3">
    <source>
        <dbReference type="Proteomes" id="UP000295135"/>
    </source>
</evidence>
<comment type="caution">
    <text evidence="2">The sequence shown here is derived from an EMBL/GenBank/DDBJ whole genome shotgun (WGS) entry which is preliminary data.</text>
</comment>
<evidence type="ECO:0000256" key="1">
    <source>
        <dbReference type="SAM" id="MobiDB-lite"/>
    </source>
</evidence>
<accession>A0A4R3JV71</accession>
<gene>
    <name evidence="2" type="ORF">EDC61_1078</name>
</gene>
<dbReference type="EMBL" id="SLZY01000007">
    <property type="protein sequence ID" value="TCS71870.1"/>
    <property type="molecule type" value="Genomic_DNA"/>
</dbReference>
<proteinExistence type="predicted"/>
<dbReference type="Proteomes" id="UP000295135">
    <property type="component" value="Unassembled WGS sequence"/>
</dbReference>
<sequence>MNTPLEIQKRREIVFAPFPTGQIALALQVLEGLPGLSAQQIDHQTVEIEYPVTDYTLEGLLTGLEAQGFHLHYTLYIRLKHALVFYCERTQLENLIRPTTPTKRYQPHVDAWQKRPHGDHDATPTEWRQYK</sequence>
<protein>
    <submittedName>
        <fullName evidence="2">Uncharacterized protein</fullName>
    </submittedName>
</protein>
<dbReference type="RefSeq" id="WP_126463742.1">
    <property type="nucleotide sequence ID" value="NZ_AP018721.1"/>
</dbReference>
<feature type="region of interest" description="Disordered" evidence="1">
    <location>
        <begin position="108"/>
        <end position="131"/>
    </location>
</feature>
<evidence type="ECO:0000313" key="2">
    <source>
        <dbReference type="EMBL" id="TCS71870.1"/>
    </source>
</evidence>